<gene>
    <name evidence="1" type="ORF">MYCIT1_LOCUS18888</name>
</gene>
<sequence length="60" mass="6508">STRNAALKVSAGGLTPCFHLAQPLNLRLGQNNMTYGNPVRVIRGPDGNDAWCPRQGYIQV</sequence>
<dbReference type="AlphaFoldDB" id="A0AAD2HD00"/>
<evidence type="ECO:0000313" key="2">
    <source>
        <dbReference type="Proteomes" id="UP001295794"/>
    </source>
</evidence>
<dbReference type="EMBL" id="CAVNYO010000188">
    <property type="protein sequence ID" value="CAK5272910.1"/>
    <property type="molecule type" value="Genomic_DNA"/>
</dbReference>
<keyword evidence="2" id="KW-1185">Reference proteome</keyword>
<proteinExistence type="predicted"/>
<dbReference type="Proteomes" id="UP001295794">
    <property type="component" value="Unassembled WGS sequence"/>
</dbReference>
<accession>A0AAD2HD00</accession>
<protein>
    <submittedName>
        <fullName evidence="1">Uncharacterized protein</fullName>
    </submittedName>
</protein>
<evidence type="ECO:0000313" key="1">
    <source>
        <dbReference type="EMBL" id="CAK5272910.1"/>
    </source>
</evidence>
<organism evidence="1 2">
    <name type="scientific">Mycena citricolor</name>
    <dbReference type="NCBI Taxonomy" id="2018698"/>
    <lineage>
        <taxon>Eukaryota</taxon>
        <taxon>Fungi</taxon>
        <taxon>Dikarya</taxon>
        <taxon>Basidiomycota</taxon>
        <taxon>Agaricomycotina</taxon>
        <taxon>Agaricomycetes</taxon>
        <taxon>Agaricomycetidae</taxon>
        <taxon>Agaricales</taxon>
        <taxon>Marasmiineae</taxon>
        <taxon>Mycenaceae</taxon>
        <taxon>Mycena</taxon>
    </lineage>
</organism>
<comment type="caution">
    <text evidence="1">The sequence shown here is derived from an EMBL/GenBank/DDBJ whole genome shotgun (WGS) entry which is preliminary data.</text>
</comment>
<reference evidence="1" key="1">
    <citation type="submission" date="2023-11" db="EMBL/GenBank/DDBJ databases">
        <authorList>
            <person name="De Vega J J."/>
            <person name="De Vega J J."/>
        </authorList>
    </citation>
    <scope>NUCLEOTIDE SEQUENCE</scope>
</reference>
<name>A0AAD2HD00_9AGAR</name>
<feature type="non-terminal residue" evidence="1">
    <location>
        <position position="1"/>
    </location>
</feature>